<dbReference type="PANTHER" id="PTHR34203:SF15">
    <property type="entry name" value="SLL1173 PROTEIN"/>
    <property type="match status" value="1"/>
</dbReference>
<dbReference type="InterPro" id="IPR006342">
    <property type="entry name" value="FkbM_mtfrase"/>
</dbReference>
<evidence type="ECO:0000313" key="3">
    <source>
        <dbReference type="Proteomes" id="UP000655410"/>
    </source>
</evidence>
<reference evidence="3" key="1">
    <citation type="journal article" date="2019" name="Int. J. Syst. Evol. Microbiol.">
        <title>The Global Catalogue of Microorganisms (GCM) 10K type strain sequencing project: providing services to taxonomists for standard genome sequencing and annotation.</title>
        <authorList>
            <consortium name="The Broad Institute Genomics Platform"/>
            <consortium name="The Broad Institute Genome Sequencing Center for Infectious Disease"/>
            <person name="Wu L."/>
            <person name="Ma J."/>
        </authorList>
    </citation>
    <scope>NUCLEOTIDE SEQUENCE [LARGE SCALE GENOMIC DNA]</scope>
    <source>
        <strain evidence="3">CGMCC 4.7371</strain>
    </source>
</reference>
<dbReference type="PANTHER" id="PTHR34203">
    <property type="entry name" value="METHYLTRANSFERASE, FKBM FAMILY PROTEIN"/>
    <property type="match status" value="1"/>
</dbReference>
<evidence type="ECO:0000313" key="2">
    <source>
        <dbReference type="EMBL" id="GGO93594.1"/>
    </source>
</evidence>
<protein>
    <recommendedName>
        <fullName evidence="1">Methyltransferase FkbM domain-containing protein</fullName>
    </recommendedName>
</protein>
<accession>A0ABQ2NEK5</accession>
<dbReference type="Proteomes" id="UP000655410">
    <property type="component" value="Unassembled WGS sequence"/>
</dbReference>
<dbReference type="InterPro" id="IPR029063">
    <property type="entry name" value="SAM-dependent_MTases_sf"/>
</dbReference>
<dbReference type="InterPro" id="IPR052514">
    <property type="entry name" value="SAM-dependent_MTase"/>
</dbReference>
<dbReference type="Gene3D" id="3.40.50.150">
    <property type="entry name" value="Vaccinia Virus protein VP39"/>
    <property type="match status" value="1"/>
</dbReference>
<keyword evidence="3" id="KW-1185">Reference proteome</keyword>
<comment type="caution">
    <text evidence="2">The sequence shown here is derived from an EMBL/GenBank/DDBJ whole genome shotgun (WGS) entry which is preliminary data.</text>
</comment>
<dbReference type="EMBL" id="BMNI01000013">
    <property type="protein sequence ID" value="GGO93594.1"/>
    <property type="molecule type" value="Genomic_DNA"/>
</dbReference>
<dbReference type="NCBIfam" id="TIGR01444">
    <property type="entry name" value="fkbM_fam"/>
    <property type="match status" value="1"/>
</dbReference>
<sequence>MNAVRQIADKARRQLGWLVRDRFPGRVVVRDVHGVRMQLPWSHRLPDYTSGESIYGRNLMELAEALAGREDAPLHVLDVGANVGDTALMVLHAADARVLCVEADPDYLPWLHRNVDGDDRVAVVESLLAAETGTATVQAVRAGGTTRFEEVDEGGSGLSTVSADQLRADHPDFANLRLVKSDTDGYDVVLVPAVARTWSASRPVLFFEYDLELSRLAGNDPLAVWKHLADLGYEDVAVWHGGGWALGRTTVHAVAAQTGPLEERVGRRSRNYWDVAVAHHDDPVGREVLAALVSGMLASG</sequence>
<proteinExistence type="predicted"/>
<gene>
    <name evidence="2" type="ORF">GCM10011584_32660</name>
</gene>
<feature type="domain" description="Methyltransferase FkbM" evidence="1">
    <location>
        <begin position="78"/>
        <end position="234"/>
    </location>
</feature>
<name>A0ABQ2NEK5_9ACTN</name>
<dbReference type="Pfam" id="PF05050">
    <property type="entry name" value="Methyltransf_21"/>
    <property type="match status" value="1"/>
</dbReference>
<dbReference type="SUPFAM" id="SSF53335">
    <property type="entry name" value="S-adenosyl-L-methionine-dependent methyltransferases"/>
    <property type="match status" value="1"/>
</dbReference>
<dbReference type="RefSeq" id="WP_188785101.1">
    <property type="nucleotide sequence ID" value="NZ_BMNI01000013.1"/>
</dbReference>
<organism evidence="2 3">
    <name type="scientific">Nocardioides phosphati</name>
    <dbReference type="NCBI Taxonomy" id="1867775"/>
    <lineage>
        <taxon>Bacteria</taxon>
        <taxon>Bacillati</taxon>
        <taxon>Actinomycetota</taxon>
        <taxon>Actinomycetes</taxon>
        <taxon>Propionibacteriales</taxon>
        <taxon>Nocardioidaceae</taxon>
        <taxon>Nocardioides</taxon>
    </lineage>
</organism>
<evidence type="ECO:0000259" key="1">
    <source>
        <dbReference type="Pfam" id="PF05050"/>
    </source>
</evidence>